<dbReference type="SUPFAM" id="SSF48208">
    <property type="entry name" value="Six-hairpin glycosidases"/>
    <property type="match status" value="1"/>
</dbReference>
<evidence type="ECO:0000256" key="1">
    <source>
        <dbReference type="ARBA" id="ARBA00007072"/>
    </source>
</evidence>
<evidence type="ECO:0000256" key="2">
    <source>
        <dbReference type="ARBA" id="ARBA00023277"/>
    </source>
</evidence>
<dbReference type="CDD" id="cd02850">
    <property type="entry name" value="E_set_Cellulase_N"/>
    <property type="match status" value="1"/>
</dbReference>
<evidence type="ECO:0000256" key="3">
    <source>
        <dbReference type="ARBA" id="ARBA00023326"/>
    </source>
</evidence>
<organism evidence="6 7">
    <name type="scientific">Sphaerochaeta pleomorpha (strain ATCC BAA-1885 / DSM 22778 / Grapes)</name>
    <dbReference type="NCBI Taxonomy" id="158190"/>
    <lineage>
        <taxon>Bacteria</taxon>
        <taxon>Pseudomonadati</taxon>
        <taxon>Spirochaetota</taxon>
        <taxon>Spirochaetia</taxon>
        <taxon>Spirochaetales</taxon>
        <taxon>Sphaerochaetaceae</taxon>
        <taxon>Sphaerochaeta</taxon>
    </lineage>
</organism>
<dbReference type="RefSeq" id="WP_014270869.1">
    <property type="nucleotide sequence ID" value="NC_016633.1"/>
</dbReference>
<dbReference type="SUPFAM" id="SSF81296">
    <property type="entry name" value="E set domains"/>
    <property type="match status" value="1"/>
</dbReference>
<keyword evidence="6" id="KW-0378">Hydrolase</keyword>
<dbReference type="InterPro" id="IPR013783">
    <property type="entry name" value="Ig-like_fold"/>
</dbReference>
<reference evidence="6 7" key="1">
    <citation type="submission" date="2011-11" db="EMBL/GenBank/DDBJ databases">
        <title>Complete sequence of Spirochaeta sp. grapes.</title>
        <authorList>
            <consortium name="US DOE Joint Genome Institute"/>
            <person name="Lucas S."/>
            <person name="Han J."/>
            <person name="Lapidus A."/>
            <person name="Cheng J.-F."/>
            <person name="Goodwin L."/>
            <person name="Pitluck S."/>
            <person name="Peters L."/>
            <person name="Ovchinnikova G."/>
            <person name="Munk A.C."/>
            <person name="Detter J.C."/>
            <person name="Han C."/>
            <person name="Tapia R."/>
            <person name="Land M."/>
            <person name="Hauser L."/>
            <person name="Kyrpides N."/>
            <person name="Ivanova N."/>
            <person name="Pagani I."/>
            <person name="Ritalahtilisa K."/>
            <person name="Loeffler F."/>
            <person name="Woyke T."/>
        </authorList>
    </citation>
    <scope>NUCLEOTIDE SEQUENCE [LARGE SCALE GENOMIC DNA]</scope>
    <source>
        <strain evidence="7">ATCC BAA-1885 / DSM 22778 / Grapes</strain>
    </source>
</reference>
<name>G8QS98_SPHPG</name>
<dbReference type="AlphaFoldDB" id="G8QS98"/>
<dbReference type="GO" id="GO:0008810">
    <property type="term" value="F:cellulase activity"/>
    <property type="evidence" value="ECO:0007669"/>
    <property type="project" value="InterPro"/>
</dbReference>
<dbReference type="Gene3D" id="2.60.40.10">
    <property type="entry name" value="Immunoglobulins"/>
    <property type="match status" value="1"/>
</dbReference>
<dbReference type="eggNOG" id="COG3291">
    <property type="taxonomic scope" value="Bacteria"/>
</dbReference>
<accession>G8QS98</accession>
<keyword evidence="2" id="KW-0119">Carbohydrate metabolism</keyword>
<dbReference type="EMBL" id="CP003155">
    <property type="protein sequence ID" value="AEV30028.1"/>
    <property type="molecule type" value="Genomic_DNA"/>
</dbReference>
<keyword evidence="7" id="KW-1185">Reference proteome</keyword>
<dbReference type="KEGG" id="sgp:SpiGrapes_2252"/>
<dbReference type="InterPro" id="IPR008928">
    <property type="entry name" value="6-hairpin_glycosidase_sf"/>
</dbReference>
<dbReference type="InterPro" id="IPR001701">
    <property type="entry name" value="Glyco_hydro_9"/>
</dbReference>
<evidence type="ECO:0000259" key="5">
    <source>
        <dbReference type="Pfam" id="PF02927"/>
    </source>
</evidence>
<evidence type="ECO:0000313" key="6">
    <source>
        <dbReference type="EMBL" id="AEV30028.1"/>
    </source>
</evidence>
<keyword evidence="3" id="KW-0624">Polysaccharide degradation</keyword>
<dbReference type="HOGENOM" id="CLU_019213_0_0_12"/>
<dbReference type="InterPro" id="IPR014756">
    <property type="entry name" value="Ig_E-set"/>
</dbReference>
<feature type="domain" description="Cellulase Ig-like" evidence="5">
    <location>
        <begin position="143"/>
        <end position="239"/>
    </location>
</feature>
<dbReference type="InterPro" id="IPR004197">
    <property type="entry name" value="Cellulase_Ig-like"/>
</dbReference>
<evidence type="ECO:0000313" key="7">
    <source>
        <dbReference type="Proteomes" id="UP000005632"/>
    </source>
</evidence>
<dbReference type="GO" id="GO:0000272">
    <property type="term" value="P:polysaccharide catabolic process"/>
    <property type="evidence" value="ECO:0007669"/>
    <property type="project" value="UniProtKB-KW"/>
</dbReference>
<dbReference type="Proteomes" id="UP000005632">
    <property type="component" value="Chromosome"/>
</dbReference>
<dbReference type="InterPro" id="IPR012341">
    <property type="entry name" value="6hp_glycosidase-like_sf"/>
</dbReference>
<evidence type="ECO:0000259" key="4">
    <source>
        <dbReference type="Pfam" id="PF00759"/>
    </source>
</evidence>
<dbReference type="STRING" id="158190.SpiGrapes_2252"/>
<dbReference type="Gene3D" id="1.50.10.10">
    <property type="match status" value="1"/>
</dbReference>
<proteinExistence type="inferred from homology"/>
<dbReference type="Pfam" id="PF00759">
    <property type="entry name" value="Glyco_hydro_9"/>
    <property type="match status" value="1"/>
</dbReference>
<feature type="domain" description="Glycoside hydrolase family 9" evidence="4">
    <location>
        <begin position="260"/>
        <end position="723"/>
    </location>
</feature>
<comment type="similarity">
    <text evidence="1">Belongs to the glycosyl hydrolase 9 (cellulase E) family.</text>
</comment>
<dbReference type="Pfam" id="PF02927">
    <property type="entry name" value="CelD_N"/>
    <property type="match status" value="1"/>
</dbReference>
<protein>
    <submittedName>
        <fullName evidence="6">Glycosyl hydrolase family 9</fullName>
    </submittedName>
</protein>
<gene>
    <name evidence="6" type="ordered locus">SpiGrapes_2252</name>
</gene>
<sequence length="748" mass="83980">MHNVGTLKKTRTLFLLLSYLSVVLLSCNGGKVEQPSLTVSMAAPKVLVVSFTDSFNPDNLVSNPLKSTSSDWVVNARHPQTVYVAARSRDELPKTQKGDYPIETEYKIYLVLDESFQNGESYMVSGPFGSTSFLFDDKTMFCESIKVNQEGYHPQSSVRYANLGIFLGNGGSLLFPSTPAYKVLDAKTQNVLVMGKAEFRGDDTKVEKNLVSSGEYVYRLDLSAVPEGGPYVIQIEGCGVSYPFEISYTAVEHIAYTYTRGLYHQRCGIALQKPYTEFTRDACHTEVGLTRNTWSASGKIEVDSRSPMLAIYGGYHDAGDFDRRPYHTIIPILLLGYYEAFPDHFIDSQYNLPESGNGLPDFLDEALWGIASWEQLQILDERDHQRGGIMAGTETSGHPEYGKTNAATDSLVYGTWAVSEEVTAYGAGMMAQAARLLYAFPLWRTKAQELFDRAMLAWNYLDTKMTDKGFYTENTETSAMLYASLQLSLALPLFEPQLEHLQEKLQILFETLATKLLVEDGYWPQQYRPGNAYAQIQTVHFSSYLLTQKPHDLMLAETLKKLVFDQADKGGYMGFDMEKAFYPQGATKTYGWGAATAQGRYADVYAFAYRMETDAKKKQSLFDILCQFGDYDLGLNPLGKSFVTGLGVDQVQSPLHLDSWFTRNEQGLGNVPGILVYGPSEERSKAEYQMIVSNTLFPSWDKLPLQRRWADGWSLVNNNEFTVWETMVWNICLYGVLNTPTEGKSSTQ</sequence>
<dbReference type="OrthoDB" id="9758662at2"/>